<evidence type="ECO:0000256" key="1">
    <source>
        <dbReference type="ARBA" id="ARBA00037999"/>
    </source>
</evidence>
<accession>A0A080MI16</accession>
<dbReference type="KEGG" id="acog:HWD57_15950"/>
<keyword evidence="5" id="KW-0808">Transferase</keyword>
<proteinExistence type="inferred from homology"/>
<dbReference type="STRING" id="1453999.AW06_002014"/>
<evidence type="ECO:0000313" key="5">
    <source>
        <dbReference type="EMBL" id="KFB76894.1"/>
    </source>
</evidence>
<dbReference type="NCBIfam" id="TIGR03588">
    <property type="entry name" value="PseC"/>
    <property type="match status" value="1"/>
</dbReference>
<dbReference type="GO" id="GO:0008483">
    <property type="term" value="F:transaminase activity"/>
    <property type="evidence" value="ECO:0007669"/>
    <property type="project" value="UniProtKB-KW"/>
</dbReference>
<dbReference type="RefSeq" id="WP_034948679.1">
    <property type="nucleotide sequence ID" value="NZ_JDST02000041.1"/>
</dbReference>
<dbReference type="GO" id="GO:0030170">
    <property type="term" value="F:pyridoxal phosphate binding"/>
    <property type="evidence" value="ECO:0007669"/>
    <property type="project" value="TreeGrafter"/>
</dbReference>
<dbReference type="InterPro" id="IPR015422">
    <property type="entry name" value="PyrdxlP-dep_Trfase_small"/>
</dbReference>
<comment type="similarity">
    <text evidence="1 4">Belongs to the DegT/DnrJ/EryC1 family.</text>
</comment>
<dbReference type="InterPro" id="IPR000653">
    <property type="entry name" value="DegT/StrS_aminotransferase"/>
</dbReference>
<dbReference type="InterPro" id="IPR020026">
    <property type="entry name" value="PseC"/>
</dbReference>
<gene>
    <name evidence="5" type="primary">pseC</name>
    <name evidence="5" type="ORF">AW06_002014</name>
    <name evidence="6" type="ORF">HWD57_15950</name>
</gene>
<feature type="modified residue" description="N6-(pyridoxal phosphate)lysine" evidence="3">
    <location>
        <position position="188"/>
    </location>
</feature>
<protein>
    <submittedName>
        <fullName evidence="5">UDP-4-amino-4, 6-dideoxy-N-acetyl-beta-L-altrosamine transaminase</fullName>
        <ecNumber evidence="5">2.6.1.92</ecNumber>
    </submittedName>
</protein>
<reference evidence="5 7" key="1">
    <citation type="submission" date="2014-02" db="EMBL/GenBank/DDBJ databases">
        <title>Expanding our view of genomic diversity in Candidatus Accumulibacter clades.</title>
        <authorList>
            <person name="Skennerton C.T."/>
            <person name="Barr J.J."/>
            <person name="Slater F.R."/>
            <person name="Bond P.L."/>
            <person name="Tyson G.W."/>
        </authorList>
    </citation>
    <scope>NUCLEOTIDE SEQUENCE [LARGE SCALE GENOMIC DNA]</scope>
    <source>
        <strain evidence="7">SK-02</strain>
    </source>
</reference>
<dbReference type="InterPro" id="IPR015424">
    <property type="entry name" value="PyrdxlP-dep_Trfase"/>
</dbReference>
<evidence type="ECO:0000256" key="3">
    <source>
        <dbReference type="PIRSR" id="PIRSR000390-2"/>
    </source>
</evidence>
<dbReference type="EC" id="2.6.1.92" evidence="5"/>
<dbReference type="Pfam" id="PF01041">
    <property type="entry name" value="DegT_DnrJ_EryC1"/>
    <property type="match status" value="1"/>
</dbReference>
<name>A0A080MI16_9PROT</name>
<dbReference type="Proteomes" id="UP000021315">
    <property type="component" value="Unassembled WGS sequence"/>
</dbReference>
<evidence type="ECO:0000313" key="8">
    <source>
        <dbReference type="Proteomes" id="UP000509684"/>
    </source>
</evidence>
<dbReference type="Proteomes" id="UP000509684">
    <property type="component" value="Chromosome"/>
</dbReference>
<evidence type="ECO:0000313" key="7">
    <source>
        <dbReference type="Proteomes" id="UP000021315"/>
    </source>
</evidence>
<reference evidence="6" key="3">
    <citation type="submission" date="2020-06" db="EMBL/GenBank/DDBJ databases">
        <authorList>
            <person name="Arumugam K."/>
            <person name="Besarab I."/>
            <person name="Haryono M."/>
            <person name="Bagci C."/>
            <person name="Beier S."/>
            <person name="Buchfink B."/>
            <person name="Gorska A."/>
            <person name="Qiu G."/>
            <person name="Huson D.H."/>
            <person name="Williams R.B."/>
        </authorList>
    </citation>
    <scope>NUCLEOTIDE SEQUENCE</scope>
    <source>
        <strain evidence="6">SSA1</strain>
    </source>
</reference>
<keyword evidence="3 4" id="KW-0663">Pyridoxal phosphate</keyword>
<evidence type="ECO:0000313" key="6">
    <source>
        <dbReference type="EMBL" id="QLH51120.1"/>
    </source>
</evidence>
<accession>A0A7D5SBP3</accession>
<organism evidence="5 7">
    <name type="scientific">Candidatus Accumulibacter cognatus</name>
    <dbReference type="NCBI Taxonomy" id="2954383"/>
    <lineage>
        <taxon>Bacteria</taxon>
        <taxon>Pseudomonadati</taxon>
        <taxon>Pseudomonadota</taxon>
        <taxon>Betaproteobacteria</taxon>
        <taxon>Candidatus Accumulibacter</taxon>
    </lineage>
</organism>
<dbReference type="InterPro" id="IPR015421">
    <property type="entry name" value="PyrdxlP-dep_Trfase_major"/>
</dbReference>
<dbReference type="Gene3D" id="3.90.1150.10">
    <property type="entry name" value="Aspartate Aminotransferase, domain 1"/>
    <property type="match status" value="1"/>
</dbReference>
<dbReference type="CDD" id="cd00616">
    <property type="entry name" value="AHBA_syn"/>
    <property type="match status" value="1"/>
</dbReference>
<sequence>MIPYGRQSISEEDIAAVVAVLRSDWITQGPCIDAFERALAAYCGVAHGVAVANATAALHLACLALGVGPGDWVWTSPNTFLASANCALYCGAQVDFVDIDPLTYNISVAALEEKLRQASFDGVLPAVLIPVHFAGQSCDMEKIGALARQYGCRVIEDASHAVGADYQAGKVGNCAYSDMTVFSFHPVKILTTAEGGMVMTNNSALRQALQRLRSHGMTRDPADLQNRHEGAWYYEQIELGYNYRITDLQAALGLSQLASLGKFVARRRELAARYDRLLADLPLVLPRQAEYGRSAYHLYPIQVASEQRRVVFDALRAQGIGANVHYLPVYLQPYYRMLGFGVGKCPQAEHFYRGAISLPLFYSMTDAEQDQVVAALSNALA</sequence>
<dbReference type="GO" id="GO:0000271">
    <property type="term" value="P:polysaccharide biosynthetic process"/>
    <property type="evidence" value="ECO:0007669"/>
    <property type="project" value="TreeGrafter"/>
</dbReference>
<reference evidence="6 8" key="2">
    <citation type="journal article" date="2019" name="Microbiome">
        <title>Annotated bacterial chromosomes from frame-shift-corrected long-read metagenomic data.</title>
        <authorList>
            <person name="Arumugam K."/>
            <person name="Bagci C."/>
            <person name="Bessarab I."/>
            <person name="Beier S."/>
            <person name="Buchfink B."/>
            <person name="Gorska A."/>
            <person name="Qiu G."/>
            <person name="Huson D.H."/>
            <person name="Williams R.B.H."/>
        </authorList>
    </citation>
    <scope>NUCLEOTIDE SEQUENCE [LARGE SCALE GENOMIC DNA]</scope>
    <source>
        <strain evidence="6">SSA1</strain>
    </source>
</reference>
<dbReference type="PIRSF" id="PIRSF000390">
    <property type="entry name" value="PLP_StrS"/>
    <property type="match status" value="1"/>
</dbReference>
<dbReference type="PANTHER" id="PTHR30244:SF34">
    <property type="entry name" value="DTDP-4-AMINO-4,6-DIDEOXYGALACTOSE TRANSAMINASE"/>
    <property type="match status" value="1"/>
</dbReference>
<dbReference type="EMBL" id="CP058708">
    <property type="protein sequence ID" value="QLH51120.1"/>
    <property type="molecule type" value="Genomic_DNA"/>
</dbReference>
<dbReference type="SUPFAM" id="SSF53383">
    <property type="entry name" value="PLP-dependent transferases"/>
    <property type="match status" value="1"/>
</dbReference>
<keyword evidence="7" id="KW-1185">Reference proteome</keyword>
<dbReference type="Gene3D" id="3.40.640.10">
    <property type="entry name" value="Type I PLP-dependent aspartate aminotransferase-like (Major domain)"/>
    <property type="match status" value="1"/>
</dbReference>
<dbReference type="EMBL" id="JDST02000041">
    <property type="protein sequence ID" value="KFB76894.1"/>
    <property type="molecule type" value="Genomic_DNA"/>
</dbReference>
<feature type="active site" description="Proton acceptor" evidence="2">
    <location>
        <position position="188"/>
    </location>
</feature>
<evidence type="ECO:0000256" key="2">
    <source>
        <dbReference type="PIRSR" id="PIRSR000390-1"/>
    </source>
</evidence>
<dbReference type="PANTHER" id="PTHR30244">
    <property type="entry name" value="TRANSAMINASE"/>
    <property type="match status" value="1"/>
</dbReference>
<keyword evidence="5" id="KW-0032">Aminotransferase</keyword>
<dbReference type="AlphaFoldDB" id="A0A080MI16"/>
<evidence type="ECO:0000256" key="4">
    <source>
        <dbReference type="RuleBase" id="RU004508"/>
    </source>
</evidence>